<reference evidence="7 8" key="1">
    <citation type="submission" date="2013-11" db="EMBL/GenBank/DDBJ databases">
        <title>Genome sequencing of Stegodyphus mimosarum.</title>
        <authorList>
            <person name="Bechsgaard J."/>
        </authorList>
    </citation>
    <scope>NUCLEOTIDE SEQUENCE [LARGE SCALE GENOMIC DNA]</scope>
</reference>
<dbReference type="PROSITE" id="PS50005">
    <property type="entry name" value="TPR"/>
    <property type="match status" value="1"/>
</dbReference>
<name>A0A087UEE5_STEMI</name>
<feature type="repeat" description="TPR" evidence="4">
    <location>
        <begin position="275"/>
        <end position="308"/>
    </location>
</feature>
<dbReference type="EC" id="5.2.1.8" evidence="3"/>
<dbReference type="Gene3D" id="3.10.50.40">
    <property type="match status" value="1"/>
</dbReference>
<evidence type="ECO:0000256" key="3">
    <source>
        <dbReference type="PROSITE-ProRule" id="PRU00277"/>
    </source>
</evidence>
<dbReference type="GO" id="GO:0016020">
    <property type="term" value="C:membrane"/>
    <property type="evidence" value="ECO:0007669"/>
    <property type="project" value="TreeGrafter"/>
</dbReference>
<dbReference type="GO" id="GO:0044183">
    <property type="term" value="F:protein folding chaperone"/>
    <property type="evidence" value="ECO:0007669"/>
    <property type="project" value="TreeGrafter"/>
</dbReference>
<proteinExistence type="predicted"/>
<dbReference type="GO" id="GO:0005829">
    <property type="term" value="C:cytosol"/>
    <property type="evidence" value="ECO:0007669"/>
    <property type="project" value="TreeGrafter"/>
</dbReference>
<evidence type="ECO:0000256" key="4">
    <source>
        <dbReference type="PROSITE-ProRule" id="PRU00339"/>
    </source>
</evidence>
<evidence type="ECO:0000256" key="5">
    <source>
        <dbReference type="SAM" id="Coils"/>
    </source>
</evidence>
<dbReference type="GO" id="GO:0005740">
    <property type="term" value="C:mitochondrial envelope"/>
    <property type="evidence" value="ECO:0007669"/>
    <property type="project" value="TreeGrafter"/>
</dbReference>
<evidence type="ECO:0000313" key="7">
    <source>
        <dbReference type="EMBL" id="KFM75734.1"/>
    </source>
</evidence>
<dbReference type="EMBL" id="KK119450">
    <property type="protein sequence ID" value="KFM75734.1"/>
    <property type="molecule type" value="Genomic_DNA"/>
</dbReference>
<dbReference type="Pfam" id="PF00254">
    <property type="entry name" value="FKBP_C"/>
    <property type="match status" value="1"/>
</dbReference>
<dbReference type="SUPFAM" id="SSF54534">
    <property type="entry name" value="FKBP-like"/>
    <property type="match status" value="1"/>
</dbReference>
<dbReference type="PANTHER" id="PTHR46512:SF1">
    <property type="entry name" value="PEPTIDYLPROLYL ISOMERASE"/>
    <property type="match status" value="1"/>
</dbReference>
<dbReference type="AlphaFoldDB" id="A0A087UEE5"/>
<dbReference type="InterPro" id="IPR011990">
    <property type="entry name" value="TPR-like_helical_dom_sf"/>
</dbReference>
<dbReference type="GO" id="GO:0043066">
    <property type="term" value="P:negative regulation of apoptotic process"/>
    <property type="evidence" value="ECO:0007669"/>
    <property type="project" value="TreeGrafter"/>
</dbReference>
<evidence type="ECO:0000256" key="1">
    <source>
        <dbReference type="ARBA" id="ARBA00022737"/>
    </source>
</evidence>
<feature type="domain" description="PPIase FKBP-type" evidence="6">
    <location>
        <begin position="124"/>
        <end position="207"/>
    </location>
</feature>
<keyword evidence="3 7" id="KW-0413">Isomerase</keyword>
<dbReference type="SUPFAM" id="SSF48452">
    <property type="entry name" value="TPR-like"/>
    <property type="match status" value="1"/>
</dbReference>
<evidence type="ECO:0000313" key="8">
    <source>
        <dbReference type="Proteomes" id="UP000054359"/>
    </source>
</evidence>
<dbReference type="InterPro" id="IPR001179">
    <property type="entry name" value="PPIase_FKBP_dom"/>
</dbReference>
<dbReference type="InterPro" id="IPR019734">
    <property type="entry name" value="TPR_rpt"/>
</dbReference>
<accession>A0A087UEE5</accession>
<dbReference type="GO" id="GO:0003755">
    <property type="term" value="F:peptidyl-prolyl cis-trans isomerase activity"/>
    <property type="evidence" value="ECO:0007669"/>
    <property type="project" value="UniProtKB-KW"/>
</dbReference>
<keyword evidence="2 4" id="KW-0802">TPR repeat</keyword>
<feature type="coiled-coil region" evidence="5">
    <location>
        <begin position="342"/>
        <end position="369"/>
    </location>
</feature>
<keyword evidence="8" id="KW-1185">Reference proteome</keyword>
<keyword evidence="5" id="KW-0175">Coiled coil</keyword>
<protein>
    <recommendedName>
        <fullName evidence="3">peptidylprolyl isomerase</fullName>
        <ecNumber evidence="3">5.2.1.8</ecNumber>
    </recommendedName>
</protein>
<keyword evidence="1" id="KW-0677">Repeat</keyword>
<sequence length="410" mass="45789">MTAVEDLRELGTNLHADDFSAEKNMENIGANLTESIGVSSDIQENAISSESVANSETTDAAQSCEQENLVNQDLVSNSSIKIDISNESESKSDEDEWLDIMGNGNFKKKVIKKGLGHESRPSRGDRVTVDVSYYLNEKLFEENKDLKFIVGDLDVIQGLDLVICLMEKGEKARVVIPSKLAYGEIGRTPDVPPNSDIKCDLELKEVESIEEDSLTVFERLKLGNEKRIRGNFFYDRGQYIDSIHCYERAAEYLDGVRDCSGISTEESQEIVDIRIKVYNNLAASHLKLSAYNSALKSVESVLKVQPKNVKALFRKAKILANQGSLTEAISCLNTAAALEPETKIIQAELTRLKNQKKKEQQKEQAMYQRMFPQSEPKKSKTISKLKTWVMLTGSLLAVAVGMAAYRQFHS</sequence>
<dbReference type="OrthoDB" id="532682at2759"/>
<keyword evidence="3" id="KW-0697">Rotamase</keyword>
<dbReference type="GO" id="GO:0012505">
    <property type="term" value="C:endomembrane system"/>
    <property type="evidence" value="ECO:0007669"/>
    <property type="project" value="TreeGrafter"/>
</dbReference>
<dbReference type="PANTHER" id="PTHR46512">
    <property type="entry name" value="PEPTIDYLPROLYL ISOMERASE"/>
    <property type="match status" value="1"/>
</dbReference>
<evidence type="ECO:0000256" key="2">
    <source>
        <dbReference type="ARBA" id="ARBA00022803"/>
    </source>
</evidence>
<dbReference type="STRING" id="407821.A0A087UEE5"/>
<dbReference type="Proteomes" id="UP000054359">
    <property type="component" value="Unassembled WGS sequence"/>
</dbReference>
<organism evidence="7 8">
    <name type="scientific">Stegodyphus mimosarum</name>
    <name type="common">African social velvet spider</name>
    <dbReference type="NCBI Taxonomy" id="407821"/>
    <lineage>
        <taxon>Eukaryota</taxon>
        <taxon>Metazoa</taxon>
        <taxon>Ecdysozoa</taxon>
        <taxon>Arthropoda</taxon>
        <taxon>Chelicerata</taxon>
        <taxon>Arachnida</taxon>
        <taxon>Araneae</taxon>
        <taxon>Araneomorphae</taxon>
        <taxon>Entelegynae</taxon>
        <taxon>Eresoidea</taxon>
        <taxon>Eresidae</taxon>
        <taxon>Stegodyphus</taxon>
    </lineage>
</organism>
<comment type="catalytic activity">
    <reaction evidence="3">
        <text>[protein]-peptidylproline (omega=180) = [protein]-peptidylproline (omega=0)</text>
        <dbReference type="Rhea" id="RHEA:16237"/>
        <dbReference type="Rhea" id="RHEA-COMP:10747"/>
        <dbReference type="Rhea" id="RHEA-COMP:10748"/>
        <dbReference type="ChEBI" id="CHEBI:83833"/>
        <dbReference type="ChEBI" id="CHEBI:83834"/>
        <dbReference type="EC" id="5.2.1.8"/>
    </reaction>
</comment>
<evidence type="ECO:0000259" key="6">
    <source>
        <dbReference type="PROSITE" id="PS50059"/>
    </source>
</evidence>
<feature type="non-terminal residue" evidence="7">
    <location>
        <position position="410"/>
    </location>
</feature>
<gene>
    <name evidence="7" type="ORF">X975_26395</name>
</gene>
<dbReference type="InterPro" id="IPR046357">
    <property type="entry name" value="PPIase_dom_sf"/>
</dbReference>
<dbReference type="OMA" id="ICVASMK"/>
<dbReference type="PROSITE" id="PS50059">
    <property type="entry name" value="FKBP_PPIASE"/>
    <property type="match status" value="1"/>
</dbReference>
<dbReference type="SMART" id="SM00028">
    <property type="entry name" value="TPR"/>
    <property type="match status" value="3"/>
</dbReference>
<dbReference type="Gene3D" id="1.25.40.10">
    <property type="entry name" value="Tetratricopeptide repeat domain"/>
    <property type="match status" value="1"/>
</dbReference>
<dbReference type="Pfam" id="PF13181">
    <property type="entry name" value="TPR_8"/>
    <property type="match status" value="1"/>
</dbReference>
<dbReference type="InterPro" id="IPR050754">
    <property type="entry name" value="FKBP4/5/8-like"/>
</dbReference>